<keyword evidence="5" id="KW-1185">Reference proteome</keyword>
<keyword evidence="3" id="KW-0472">Membrane</keyword>
<reference evidence="4 5" key="1">
    <citation type="journal article" date="2023" name="G3 (Bethesda)">
        <title>A chromosome-length genome assembly and annotation of blackberry (Rubus argutus, cv. 'Hillquist').</title>
        <authorList>
            <person name="Bruna T."/>
            <person name="Aryal R."/>
            <person name="Dudchenko O."/>
            <person name="Sargent D.J."/>
            <person name="Mead D."/>
            <person name="Buti M."/>
            <person name="Cavallini A."/>
            <person name="Hytonen T."/>
            <person name="Andres J."/>
            <person name="Pham M."/>
            <person name="Weisz D."/>
            <person name="Mascagni F."/>
            <person name="Usai G."/>
            <person name="Natali L."/>
            <person name="Bassil N."/>
            <person name="Fernandez G.E."/>
            <person name="Lomsadze A."/>
            <person name="Armour M."/>
            <person name="Olukolu B."/>
            <person name="Poorten T."/>
            <person name="Britton C."/>
            <person name="Davik J."/>
            <person name="Ashrafi H."/>
            <person name="Aiden E.L."/>
            <person name="Borodovsky M."/>
            <person name="Worthington M."/>
        </authorList>
    </citation>
    <scope>NUCLEOTIDE SEQUENCE [LARGE SCALE GENOMIC DNA]</scope>
    <source>
        <strain evidence="4">PI 553951</strain>
    </source>
</reference>
<feature type="compositionally biased region" description="Basic and acidic residues" evidence="2">
    <location>
        <begin position="329"/>
        <end position="341"/>
    </location>
</feature>
<evidence type="ECO:0000256" key="3">
    <source>
        <dbReference type="SAM" id="Phobius"/>
    </source>
</evidence>
<comment type="caution">
    <text evidence="4">The sequence shown here is derived from an EMBL/GenBank/DDBJ whole genome shotgun (WGS) entry which is preliminary data.</text>
</comment>
<proteinExistence type="predicted"/>
<dbReference type="InterPro" id="IPR044824">
    <property type="entry name" value="MAIN-like"/>
</dbReference>
<dbReference type="SUPFAM" id="SSF54001">
    <property type="entry name" value="Cysteine proteinases"/>
    <property type="match status" value="1"/>
</dbReference>
<sequence length="741" mass="86636">MMAFHEQLTRVKNILGHDMNLLRIELKKTPFWNLIKVYDEGYMSANEGKKSDRQMHMFIECFNPKKQKFMFGNRLAEISANDVKHIFGLPNSGVVVPNPAALSSKPAYIDLVQNYFKDEARITKSRILFCLGNVTRIRPSGWPKDAARLLILYLFCTLLFASSGSTLGWSFVRCIESVEIMNQYNWAKGVRDYLISCLMPPTKNEQKPKARAISGCVTLIPYWICERTALINEIQGREGMTPCCVKWNLNDLTSKMKQISVHQIEIDNAIEEKAKMVEQENKDDDFVNPPPKSISKSIFHSFEVPKKPQEEEEGQKNDLNTIEAAADQNTREGEEKEESARKNLQLQHSFDVPKKTQEEEEGQKKDLADEIVNQVVTDLHELNIEDQRRYSSSQFKEWEELMEENSRYCDDEYCDEENTKKNTIEYWQDAALLKQDMAGSAIDSCKRKQDFINKLFYEKDDLMKKNNCLKKKLKRKEEEIEEVKAECRKLILHNRELESTLEAMKHKEKEEPGEVATATAPKTRSAIKRIKNRTDRKENPMPDFEVIKPKKGARKKKDEVVDLTQLSEQKEEKPKANKDKKGIKLVWNKHEVFNLMDKKHQDIIKDYWTRKERSVPFFPKLFRDDIQDLITDKAVSNFLIDAYASLIKEEERTKNIYFQCAFSILFSLKDKDSRGAIAKDVKDEAMTLLAKAKYMFIPIVHSPEHFHHTLLVFNFERKEWTHYNSMKPRKEIYKIFVTQKQ</sequence>
<evidence type="ECO:0000313" key="5">
    <source>
        <dbReference type="Proteomes" id="UP001457282"/>
    </source>
</evidence>
<gene>
    <name evidence="4" type="ORF">M0R45_030377</name>
</gene>
<feature type="transmembrane region" description="Helical" evidence="3">
    <location>
        <begin position="150"/>
        <end position="172"/>
    </location>
</feature>
<feature type="compositionally biased region" description="Basic and acidic residues" evidence="2">
    <location>
        <begin position="532"/>
        <end position="548"/>
    </location>
</feature>
<evidence type="ECO:0000256" key="2">
    <source>
        <dbReference type="SAM" id="MobiDB-lite"/>
    </source>
</evidence>
<keyword evidence="3" id="KW-1133">Transmembrane helix</keyword>
<keyword evidence="1" id="KW-0175">Coiled coil</keyword>
<organism evidence="4 5">
    <name type="scientific">Rubus argutus</name>
    <name type="common">Southern blackberry</name>
    <dbReference type="NCBI Taxonomy" id="59490"/>
    <lineage>
        <taxon>Eukaryota</taxon>
        <taxon>Viridiplantae</taxon>
        <taxon>Streptophyta</taxon>
        <taxon>Embryophyta</taxon>
        <taxon>Tracheophyta</taxon>
        <taxon>Spermatophyta</taxon>
        <taxon>Magnoliopsida</taxon>
        <taxon>eudicotyledons</taxon>
        <taxon>Gunneridae</taxon>
        <taxon>Pentapetalae</taxon>
        <taxon>rosids</taxon>
        <taxon>fabids</taxon>
        <taxon>Rosales</taxon>
        <taxon>Rosaceae</taxon>
        <taxon>Rosoideae</taxon>
        <taxon>Rosoideae incertae sedis</taxon>
        <taxon>Rubus</taxon>
    </lineage>
</organism>
<feature type="region of interest" description="Disordered" evidence="2">
    <location>
        <begin position="327"/>
        <end position="367"/>
    </location>
</feature>
<evidence type="ECO:0000313" key="4">
    <source>
        <dbReference type="EMBL" id="KAK9921883.1"/>
    </source>
</evidence>
<accession>A0AAW1WDZ8</accession>
<feature type="compositionally biased region" description="Basic and acidic residues" evidence="2">
    <location>
        <begin position="351"/>
        <end position="367"/>
    </location>
</feature>
<keyword evidence="3" id="KW-0812">Transmembrane</keyword>
<feature type="region of interest" description="Disordered" evidence="2">
    <location>
        <begin position="504"/>
        <end position="560"/>
    </location>
</feature>
<feature type="coiled-coil region" evidence="1">
    <location>
        <begin position="459"/>
        <end position="500"/>
    </location>
</feature>
<dbReference type="PANTHER" id="PTHR46033">
    <property type="entry name" value="PROTEIN MAIN-LIKE 2"/>
    <property type="match status" value="1"/>
</dbReference>
<dbReference type="EMBL" id="JBEDUW010000006">
    <property type="protein sequence ID" value="KAK9921883.1"/>
    <property type="molecule type" value="Genomic_DNA"/>
</dbReference>
<name>A0AAW1WDZ8_RUBAR</name>
<protein>
    <recommendedName>
        <fullName evidence="6">Ubiquitin-like protease family profile domain-containing protein</fullName>
    </recommendedName>
</protein>
<dbReference type="PANTHER" id="PTHR46033:SF1">
    <property type="entry name" value="PROTEIN MAIN-LIKE 2"/>
    <property type="match status" value="1"/>
</dbReference>
<evidence type="ECO:0000256" key="1">
    <source>
        <dbReference type="SAM" id="Coils"/>
    </source>
</evidence>
<evidence type="ECO:0008006" key="6">
    <source>
        <dbReference type="Google" id="ProtNLM"/>
    </source>
</evidence>
<dbReference type="InterPro" id="IPR038765">
    <property type="entry name" value="Papain-like_cys_pep_sf"/>
</dbReference>
<dbReference type="Gene3D" id="3.40.395.10">
    <property type="entry name" value="Adenoviral Proteinase, Chain A"/>
    <property type="match status" value="1"/>
</dbReference>
<dbReference type="GO" id="GO:0010073">
    <property type="term" value="P:meristem maintenance"/>
    <property type="evidence" value="ECO:0007669"/>
    <property type="project" value="InterPro"/>
</dbReference>
<dbReference type="Proteomes" id="UP001457282">
    <property type="component" value="Unassembled WGS sequence"/>
</dbReference>
<dbReference type="AlphaFoldDB" id="A0AAW1WDZ8"/>